<name>A0A7M5UBV0_9CNID</name>
<evidence type="ECO:0000313" key="3">
    <source>
        <dbReference type="Proteomes" id="UP000594262"/>
    </source>
</evidence>
<dbReference type="EnsemblMetazoa" id="CLYHEMT008600.1">
    <property type="protein sequence ID" value="CLYHEMP008600.1"/>
    <property type="gene ID" value="CLYHEMG008600"/>
</dbReference>
<dbReference type="AlphaFoldDB" id="A0A7M5UBV0"/>
<proteinExistence type="predicted"/>
<protein>
    <recommendedName>
        <fullName evidence="1">C2H2-type domain-containing protein</fullName>
    </recommendedName>
</protein>
<dbReference type="PROSITE" id="PS00028">
    <property type="entry name" value="ZINC_FINGER_C2H2_1"/>
    <property type="match status" value="1"/>
</dbReference>
<evidence type="ECO:0000313" key="2">
    <source>
        <dbReference type="EnsemblMetazoa" id="CLYHEMP008600.1"/>
    </source>
</evidence>
<accession>A0A7M5UBV0</accession>
<feature type="domain" description="C2H2-type" evidence="1">
    <location>
        <begin position="10"/>
        <end position="33"/>
    </location>
</feature>
<dbReference type="OrthoDB" id="5985008at2759"/>
<dbReference type="Proteomes" id="UP000594262">
    <property type="component" value="Unplaced"/>
</dbReference>
<dbReference type="InterPro" id="IPR013087">
    <property type="entry name" value="Znf_C2H2_type"/>
</dbReference>
<organism evidence="2 3">
    <name type="scientific">Clytia hemisphaerica</name>
    <dbReference type="NCBI Taxonomy" id="252671"/>
    <lineage>
        <taxon>Eukaryota</taxon>
        <taxon>Metazoa</taxon>
        <taxon>Cnidaria</taxon>
        <taxon>Hydrozoa</taxon>
        <taxon>Hydroidolina</taxon>
        <taxon>Leptothecata</taxon>
        <taxon>Obeliida</taxon>
        <taxon>Clytiidae</taxon>
        <taxon>Clytia</taxon>
    </lineage>
</organism>
<dbReference type="InterPro" id="IPR046496">
    <property type="entry name" value="DUF6589"/>
</dbReference>
<reference evidence="2" key="1">
    <citation type="submission" date="2021-01" db="UniProtKB">
        <authorList>
            <consortium name="EnsemblMetazoa"/>
        </authorList>
    </citation>
    <scope>IDENTIFICATION</scope>
</reference>
<evidence type="ECO:0000259" key="1">
    <source>
        <dbReference type="PROSITE" id="PS00028"/>
    </source>
</evidence>
<keyword evidence="3" id="KW-1185">Reference proteome</keyword>
<sequence length="181" mass="21191">MLPEQQTHKCRDKNCTKRFFFLAAKNLHEELAHGLAPTASLEEPKENIRDDLYKYSCSRLYVGLLLLNANDPVKEGDGDRLIRFYNIYTFIFRMNGNDKYAYICLRLKARELALMSPRDFHRLKWNRFVNNHGGRAQNISLDLRLEHINKVTKALIKSQGMQNLTDDVSKTFQKPLEAWKS</sequence>
<dbReference type="Pfam" id="PF20231">
    <property type="entry name" value="DUF6589"/>
    <property type="match status" value="1"/>
</dbReference>